<dbReference type="STRING" id="77586.A0A0D9X5Y0"/>
<name>A0A0D9X5Y0_9ORYZ</name>
<accession>A0A0D9X5Y0</accession>
<dbReference type="Gramene" id="LPERR08G07070.1">
    <property type="protein sequence ID" value="LPERR08G07070.1"/>
    <property type="gene ID" value="LPERR08G07070"/>
</dbReference>
<reference evidence="1 2" key="1">
    <citation type="submission" date="2012-08" db="EMBL/GenBank/DDBJ databases">
        <title>Oryza genome evolution.</title>
        <authorList>
            <person name="Wing R.A."/>
        </authorList>
    </citation>
    <scope>NUCLEOTIDE SEQUENCE</scope>
</reference>
<dbReference type="AlphaFoldDB" id="A0A0D9X5Y0"/>
<dbReference type="SUPFAM" id="SSF57889">
    <property type="entry name" value="Cysteine-rich domain"/>
    <property type="match status" value="1"/>
</dbReference>
<organism evidence="1 2">
    <name type="scientific">Leersia perrieri</name>
    <dbReference type="NCBI Taxonomy" id="77586"/>
    <lineage>
        <taxon>Eukaryota</taxon>
        <taxon>Viridiplantae</taxon>
        <taxon>Streptophyta</taxon>
        <taxon>Embryophyta</taxon>
        <taxon>Tracheophyta</taxon>
        <taxon>Spermatophyta</taxon>
        <taxon>Magnoliopsida</taxon>
        <taxon>Liliopsida</taxon>
        <taxon>Poales</taxon>
        <taxon>Poaceae</taxon>
        <taxon>BOP clade</taxon>
        <taxon>Oryzoideae</taxon>
        <taxon>Oryzeae</taxon>
        <taxon>Oryzinae</taxon>
        <taxon>Leersia</taxon>
    </lineage>
</organism>
<sequence length="255" mass="29168">MADFPRETYHPARGQGCRLKLVEHREGHGPIEFHCDGCKTNGKGTRYVSRDQQQQLALHTDCALAPPTLRHYLVEGEMVLRLQAPPARSNDAIRCNACDRMVEGFHYHGSELTEKGLDMDLHPCCAKLRREIRLGTGGRTITFQLRRESKNKCTFCKKTDVRYYRPWFYQSTNTDMPTVYLHVICIMEINESLDGAGNDEEVLSRLLERAQNITRRNEVVCRILVGLLRLVIKTLMGDPTALVMEGVQILHMLMP</sequence>
<evidence type="ECO:0000313" key="1">
    <source>
        <dbReference type="EnsemblPlants" id="LPERR08G07070.1"/>
    </source>
</evidence>
<protein>
    <recommendedName>
        <fullName evidence="3">DC1 domain-containing protein</fullName>
    </recommendedName>
</protein>
<reference evidence="2" key="2">
    <citation type="submission" date="2013-12" db="EMBL/GenBank/DDBJ databases">
        <authorList>
            <person name="Yu Y."/>
            <person name="Lee S."/>
            <person name="de Baynast K."/>
            <person name="Wissotski M."/>
            <person name="Liu L."/>
            <person name="Talag J."/>
            <person name="Goicoechea J."/>
            <person name="Angelova A."/>
            <person name="Jetty R."/>
            <person name="Kudrna D."/>
            <person name="Golser W."/>
            <person name="Rivera L."/>
            <person name="Zhang J."/>
            <person name="Wing R."/>
        </authorList>
    </citation>
    <scope>NUCLEOTIDE SEQUENCE</scope>
</reference>
<dbReference type="PANTHER" id="PTHR46477">
    <property type="entry name" value="CYSTEINE/HISTIDINE-RICH C1 DOMAIN FAMILY PROTEIN"/>
    <property type="match status" value="1"/>
</dbReference>
<keyword evidence="2" id="KW-1185">Reference proteome</keyword>
<dbReference type="Proteomes" id="UP000032180">
    <property type="component" value="Chromosome 8"/>
</dbReference>
<evidence type="ECO:0008006" key="3">
    <source>
        <dbReference type="Google" id="ProtNLM"/>
    </source>
</evidence>
<dbReference type="PANTHER" id="PTHR46477:SF8">
    <property type="entry name" value="OS08G0257100 PROTEIN"/>
    <property type="match status" value="1"/>
</dbReference>
<reference evidence="1" key="3">
    <citation type="submission" date="2015-04" db="UniProtKB">
        <authorList>
            <consortium name="EnsemblPlants"/>
        </authorList>
    </citation>
    <scope>IDENTIFICATION</scope>
</reference>
<dbReference type="InterPro" id="IPR046349">
    <property type="entry name" value="C1-like_sf"/>
</dbReference>
<dbReference type="EnsemblPlants" id="LPERR08G07070.1">
    <property type="protein sequence ID" value="LPERR08G07070.1"/>
    <property type="gene ID" value="LPERR08G07070"/>
</dbReference>
<dbReference type="HOGENOM" id="CLU_056082_2_0_1"/>
<evidence type="ECO:0000313" key="2">
    <source>
        <dbReference type="Proteomes" id="UP000032180"/>
    </source>
</evidence>
<proteinExistence type="predicted"/>